<dbReference type="InterPro" id="IPR031345">
    <property type="entry name" value="T9SS_Plug_N"/>
</dbReference>
<reference evidence="2 3" key="1">
    <citation type="submission" date="2017-09" db="EMBL/GenBank/DDBJ databases">
        <title>Phase variable restriction modification systems are present in the genome sequences of periodontal pathogens Prevotella intermedia, Tannerella forsythia and Porphyromonas gingivalis.</title>
        <authorList>
            <person name="Haigh R.D."/>
            <person name="Crawford L."/>
            <person name="Ralph J."/>
            <person name="Wanford J."/>
            <person name="Vartoukian S.R."/>
            <person name="Hijazib K."/>
            <person name="Wade W."/>
            <person name="Oggioni M.R."/>
        </authorList>
    </citation>
    <scope>NUCLEOTIDE SEQUENCE [LARGE SCALE GENOMIC DNA]</scope>
    <source>
        <strain evidence="2 3">WW11663</strain>
    </source>
</reference>
<name>A0A2A6E7L7_TANFO</name>
<dbReference type="InterPro" id="IPR013783">
    <property type="entry name" value="Ig-like_fold"/>
</dbReference>
<evidence type="ECO:0000259" key="1">
    <source>
        <dbReference type="Pfam" id="PF17116"/>
    </source>
</evidence>
<accession>A0A2A6E7L7</accession>
<evidence type="ECO:0000313" key="3">
    <source>
        <dbReference type="Proteomes" id="UP000219259"/>
    </source>
</evidence>
<organism evidence="2 3">
    <name type="scientific">Tannerella forsythia</name>
    <name type="common">Bacteroides forsythus</name>
    <dbReference type="NCBI Taxonomy" id="28112"/>
    <lineage>
        <taxon>Bacteria</taxon>
        <taxon>Pseudomonadati</taxon>
        <taxon>Bacteroidota</taxon>
        <taxon>Bacteroidia</taxon>
        <taxon>Bacteroidales</taxon>
        <taxon>Tannerellaceae</taxon>
        <taxon>Tannerella</taxon>
    </lineage>
</organism>
<dbReference type="AlphaFoldDB" id="A0A2A6E7L7"/>
<sequence>MKYIDRMMIVVWGVILACHLSAQKNGRTEVFSNRVKSLQVKVAGEQISEPYIELNSDHRLEISFDVLNHTQGQYAYSIIHCDADWNPSMLTPIEYMDGFQGMTINDYSPSFNTTVSYMNYRLYLPNDNIRFKVSGNYLLYVYEEERPDRIVCSVRFGVYEPLIGIDATASGNTDISFNKEHQQINFQIDRKGVTVNFPEKELKIYVYQNNRDDNVARNVQPQIITGNRLTYEHLRELIFEGGNEYRRFEFLTHRYNGLNIDGIGFYNPYYHADLMIDRSRMHTGYRYDQDQDGRFFVRCSDCNNPDTEADYYIVHFTYASEPLLEGDVYLLGDFVQNQFNETSRMEYNPQTRQYEKALMLKQGYYNYQYVLLPHGETKAQTLPTEGDYYQTENEYTILVYHRPMGMRYDRLIGKLTLRNTHFVL</sequence>
<dbReference type="RefSeq" id="WP_041591366.1">
    <property type="nucleotide sequence ID" value="NZ_CAUQHC010000079.1"/>
</dbReference>
<dbReference type="Pfam" id="PF17116">
    <property type="entry name" value="T9SS_plug_1st"/>
    <property type="match status" value="1"/>
</dbReference>
<dbReference type="EMBL" id="NSLJ01000018">
    <property type="protein sequence ID" value="PDP43542.1"/>
    <property type="molecule type" value="Genomic_DNA"/>
</dbReference>
<evidence type="ECO:0000313" key="2">
    <source>
        <dbReference type="EMBL" id="PDP43542.1"/>
    </source>
</evidence>
<dbReference type="PROSITE" id="PS51257">
    <property type="entry name" value="PROKAR_LIPOPROTEIN"/>
    <property type="match status" value="1"/>
</dbReference>
<proteinExistence type="predicted"/>
<dbReference type="Gene3D" id="2.60.40.10">
    <property type="entry name" value="Immunoglobulins"/>
    <property type="match status" value="1"/>
</dbReference>
<dbReference type="Proteomes" id="UP000219259">
    <property type="component" value="Unassembled WGS sequence"/>
</dbReference>
<comment type="caution">
    <text evidence="2">The sequence shown here is derived from an EMBL/GenBank/DDBJ whole genome shotgun (WGS) entry which is preliminary data.</text>
</comment>
<protein>
    <submittedName>
        <fullName evidence="2">DUF5103 domain-containing protein</fullName>
    </submittedName>
</protein>
<gene>
    <name evidence="2" type="ORF">CLI86_07980</name>
</gene>
<feature type="domain" description="Type 9 secretion system plug protein N-terminal" evidence="1">
    <location>
        <begin position="35"/>
        <end position="160"/>
    </location>
</feature>